<keyword evidence="1" id="KW-0472">Membrane</keyword>
<protein>
    <submittedName>
        <fullName evidence="2">Uncharacterized protein</fullName>
    </submittedName>
</protein>
<comment type="caution">
    <text evidence="2">The sequence shown here is derived from an EMBL/GenBank/DDBJ whole genome shotgun (WGS) entry which is preliminary data.</text>
</comment>
<dbReference type="Proteomes" id="UP000288429">
    <property type="component" value="Unassembled WGS sequence"/>
</dbReference>
<keyword evidence="1" id="KW-1133">Transmembrane helix</keyword>
<reference evidence="2 3" key="1">
    <citation type="submission" date="2017-06" db="EMBL/GenBank/DDBJ databases">
        <title>Cmopartive genomic analysis of Ambrosia Fusariam Clade fungi.</title>
        <authorList>
            <person name="Stajich J.E."/>
            <person name="Carrillo J."/>
            <person name="Kijimoto T."/>
            <person name="Eskalen A."/>
            <person name="O'Donnell K."/>
            <person name="Kasson M."/>
        </authorList>
    </citation>
    <scope>NUCLEOTIDE SEQUENCE [LARGE SCALE GENOMIC DNA]</scope>
    <source>
        <strain evidence="2 3">NRRL 20438</strain>
    </source>
</reference>
<evidence type="ECO:0000313" key="2">
    <source>
        <dbReference type="EMBL" id="RSM10914.1"/>
    </source>
</evidence>
<proteinExistence type="predicted"/>
<dbReference type="EMBL" id="NIZV01000083">
    <property type="protein sequence ID" value="RSM10914.1"/>
    <property type="molecule type" value="Genomic_DNA"/>
</dbReference>
<sequence length="154" mass="16695">MTDQQTPREEANEENEKAEGVKFIFSLVVLGLAAALIAKNGHGKLRNAAIGNLVAAIVSPFTGIRLSHGHWTSRARWGLVFATSMWLTACVFMFIGAGTTEVDLDKRSLQPDTPGHLNLNLPRGLGDYVKLGVEWAAELESIAYACAIFSLLNL</sequence>
<organism evidence="2 3">
    <name type="scientific">Fusarium ambrosium</name>
    <dbReference type="NCBI Taxonomy" id="131363"/>
    <lineage>
        <taxon>Eukaryota</taxon>
        <taxon>Fungi</taxon>
        <taxon>Dikarya</taxon>
        <taxon>Ascomycota</taxon>
        <taxon>Pezizomycotina</taxon>
        <taxon>Sordariomycetes</taxon>
        <taxon>Hypocreomycetidae</taxon>
        <taxon>Hypocreales</taxon>
        <taxon>Nectriaceae</taxon>
        <taxon>Fusarium</taxon>
        <taxon>Fusarium solani species complex</taxon>
    </lineage>
</organism>
<feature type="transmembrane region" description="Helical" evidence="1">
    <location>
        <begin position="77"/>
        <end position="97"/>
    </location>
</feature>
<evidence type="ECO:0000313" key="3">
    <source>
        <dbReference type="Proteomes" id="UP000288429"/>
    </source>
</evidence>
<keyword evidence="3" id="KW-1185">Reference proteome</keyword>
<evidence type="ECO:0000256" key="1">
    <source>
        <dbReference type="SAM" id="Phobius"/>
    </source>
</evidence>
<feature type="transmembrane region" description="Helical" evidence="1">
    <location>
        <begin position="50"/>
        <end position="71"/>
    </location>
</feature>
<feature type="transmembrane region" description="Helical" evidence="1">
    <location>
        <begin position="20"/>
        <end position="38"/>
    </location>
</feature>
<name>A0A428U9P2_9HYPO</name>
<accession>A0A428U9P2</accession>
<dbReference type="AlphaFoldDB" id="A0A428U9P2"/>
<gene>
    <name evidence="2" type="ORF">CDV31_007042</name>
</gene>
<keyword evidence="1" id="KW-0812">Transmembrane</keyword>